<dbReference type="PANTHER" id="PTHR13789:SF236">
    <property type="entry name" value="MONOOXYGENASE, PUTATIVE (AFU_ORTHOLOGUE AFUA_6G12060)-RELATED"/>
    <property type="match status" value="1"/>
</dbReference>
<dbReference type="GO" id="GO:0004497">
    <property type="term" value="F:monooxygenase activity"/>
    <property type="evidence" value="ECO:0007669"/>
    <property type="project" value="UniProtKB-KW"/>
</dbReference>
<dbReference type="Pfam" id="PF01494">
    <property type="entry name" value="FAD_binding_3"/>
    <property type="match status" value="1"/>
</dbReference>
<reference evidence="8" key="1">
    <citation type="submission" date="1995-09" db="EMBL/GenBank/DDBJ databases">
        <authorList>
            <person name="Covert S."/>
        </authorList>
    </citation>
    <scope>NUCLEOTIDE SEQUENCE</scope>
    <source>
        <strain evidence="8">156-30-6</strain>
    </source>
</reference>
<sequence>MGDYVSSHTDPISMPRYPSSGLSVLVVGGGIAGLSFAIEAYRKGHDVRIIERRPDFHDYGDLIAIQASALHSPSNWPGFVERCRDSPFSETGHIHKYDGTLLGTIKFPLSMSRATFHGLLHEYAEKLGIDIQFSTVATYYFENEDLAGVVLGDGTVLSADVVVAADGIGSKSWNLVSGYKEKPISSGFALFRSTYPVERAIQNPLVAKEFEGCDQKANLHLGPGAHIIVAKSETEIVFMLTHRDNGNAEEEWTKQTSVDNALPYVKGWAPYISEVIQAAPDRKAVDFKLMWRNPRDKWASPGARVIQIGDAAHTFLPTSASGATMALEDAYSLATCLQLGGKSNAPLAVRVHNHLRAERVACAQKMGFKTRELYHNTDWELHEKDPSRLLKMVGSWVINHDPEQYAYDNYGKCVQHLIVGTPFKNTNAVPGYTYKPWTVQELLDASDRGVPVEDEGAWD</sequence>
<dbReference type="BioCyc" id="MetaCyc:MONOMER-19107"/>
<dbReference type="EMBL" id="U35892">
    <property type="protein sequence ID" value="AAC49410.1"/>
    <property type="molecule type" value="Genomic_DNA"/>
</dbReference>
<keyword evidence="6" id="KW-0812">Transmembrane</keyword>
<dbReference type="InterPro" id="IPR050493">
    <property type="entry name" value="FAD-dep_Monooxygenase_BioMet"/>
</dbReference>
<keyword evidence="2" id="KW-0285">Flavoprotein</keyword>
<accession>Q01446</accession>
<dbReference type="InterPro" id="IPR002938">
    <property type="entry name" value="FAD-bd"/>
</dbReference>
<keyword evidence="4" id="KW-0560">Oxidoreductase</keyword>
<keyword evidence="6" id="KW-1133">Transmembrane helix</keyword>
<dbReference type="Gene3D" id="3.50.50.60">
    <property type="entry name" value="FAD/NAD(P)-binding domain"/>
    <property type="match status" value="1"/>
</dbReference>
<dbReference type="InterPro" id="IPR036188">
    <property type="entry name" value="FAD/NAD-bd_sf"/>
</dbReference>
<dbReference type="PIR" id="S70702">
    <property type="entry name" value="S70702"/>
</dbReference>
<evidence type="ECO:0000256" key="4">
    <source>
        <dbReference type="ARBA" id="ARBA00023002"/>
    </source>
</evidence>
<keyword evidence="3" id="KW-0274">FAD</keyword>
<evidence type="ECO:0000259" key="7">
    <source>
        <dbReference type="Pfam" id="PF01494"/>
    </source>
</evidence>
<dbReference type="PANTHER" id="PTHR13789">
    <property type="entry name" value="MONOOXYGENASE"/>
    <property type="match status" value="1"/>
</dbReference>
<dbReference type="AlphaFoldDB" id="Q01446"/>
<evidence type="ECO:0000256" key="2">
    <source>
        <dbReference type="ARBA" id="ARBA00022630"/>
    </source>
</evidence>
<dbReference type="SUPFAM" id="SSF54373">
    <property type="entry name" value="FAD-linked reductases, C-terminal domain"/>
    <property type="match status" value="1"/>
</dbReference>
<feature type="domain" description="FAD-binding" evidence="7">
    <location>
        <begin position="23"/>
        <end position="339"/>
    </location>
</feature>
<protein>
    <submittedName>
        <fullName evidence="8">Maackiain detoxification</fullName>
    </submittedName>
</protein>
<evidence type="ECO:0000256" key="1">
    <source>
        <dbReference type="ARBA" id="ARBA00007992"/>
    </source>
</evidence>
<dbReference type="SUPFAM" id="SSF51905">
    <property type="entry name" value="FAD/NAD(P)-binding domain"/>
    <property type="match status" value="1"/>
</dbReference>
<evidence type="ECO:0000256" key="6">
    <source>
        <dbReference type="SAM" id="Phobius"/>
    </source>
</evidence>
<dbReference type="GO" id="GO:0071949">
    <property type="term" value="F:FAD binding"/>
    <property type="evidence" value="ECO:0007669"/>
    <property type="project" value="InterPro"/>
</dbReference>
<keyword evidence="5" id="KW-0503">Monooxygenase</keyword>
<organism evidence="8">
    <name type="scientific">Fusarium solani</name>
    <name type="common">Filamentous fungus</name>
    <dbReference type="NCBI Taxonomy" id="169388"/>
    <lineage>
        <taxon>Eukaryota</taxon>
        <taxon>Fungi</taxon>
        <taxon>Dikarya</taxon>
        <taxon>Ascomycota</taxon>
        <taxon>Pezizomycotina</taxon>
        <taxon>Sordariomycetes</taxon>
        <taxon>Hypocreomycetidae</taxon>
        <taxon>Hypocreales</taxon>
        <taxon>Nectriaceae</taxon>
        <taxon>Fusarium</taxon>
        <taxon>Fusarium solani species complex</taxon>
    </lineage>
</organism>
<reference evidence="8" key="2">
    <citation type="journal article" date="1996" name="Mol. Gen. Genet.">
        <title>A gene for maackiain detoxification from a dispensable chromosome of Nectria haematococca.</title>
        <authorList>
            <person name="Covert S.F."/>
            <person name="Enkerli J."/>
            <person name="Miao V.P."/>
            <person name="VanEtten H.D."/>
        </authorList>
    </citation>
    <scope>NUCLEOTIDE SEQUENCE</scope>
    <source>
        <strain evidence="8">156-30-6</strain>
    </source>
</reference>
<feature type="transmembrane region" description="Helical" evidence="6">
    <location>
        <begin position="20"/>
        <end position="38"/>
    </location>
</feature>
<evidence type="ECO:0000256" key="3">
    <source>
        <dbReference type="ARBA" id="ARBA00022827"/>
    </source>
</evidence>
<keyword evidence="6" id="KW-0472">Membrane</keyword>
<proteinExistence type="inferred from homology"/>
<evidence type="ECO:0000313" key="8">
    <source>
        <dbReference type="EMBL" id="AAC49410.1"/>
    </source>
</evidence>
<gene>
    <name evidence="8" type="primary">MAK1</name>
</gene>
<dbReference type="VEuPathDB" id="FungiDB:B0J15DRAFT_555320"/>
<comment type="similarity">
    <text evidence="1">Belongs to the paxM FAD-dependent monooxygenase family.</text>
</comment>
<name>Q01446_FUSSL</name>
<dbReference type="PHI-base" id="PHI:112"/>
<dbReference type="PRINTS" id="PR00420">
    <property type="entry name" value="RNGMNOXGNASE"/>
</dbReference>
<evidence type="ECO:0000256" key="5">
    <source>
        <dbReference type="ARBA" id="ARBA00023033"/>
    </source>
</evidence>